<gene>
    <name evidence="2" type="ORF">J437_LFUL001712</name>
</gene>
<protein>
    <recommendedName>
        <fullName evidence="1">Sema domain-containing protein</fullName>
    </recommendedName>
</protein>
<dbReference type="InterPro" id="IPR001627">
    <property type="entry name" value="Semap_dom"/>
</dbReference>
<dbReference type="OrthoDB" id="125363at2759"/>
<accession>A0A8K0NV27</accession>
<dbReference type="SUPFAM" id="SSF101912">
    <property type="entry name" value="Sema domain"/>
    <property type="match status" value="1"/>
</dbReference>
<dbReference type="InterPro" id="IPR036352">
    <property type="entry name" value="Semap_dom_sf"/>
</dbReference>
<sequence>MVSSHKGCIAHEKLQTIAEDFCGLDVNTPLGGEQPIPAVPVLVFNTHLTAVAATSTGDYTVVFVGTANGHLKKNFSSESLIRPEKPIHAGAVPVNSATRVIRPG</sequence>
<dbReference type="Gene3D" id="2.130.10.10">
    <property type="entry name" value="YVTN repeat-like/Quinoprotein amine dehydrogenase"/>
    <property type="match status" value="1"/>
</dbReference>
<evidence type="ECO:0000313" key="2">
    <source>
        <dbReference type="EMBL" id="KAG8225680.1"/>
    </source>
</evidence>
<feature type="domain" description="Sema" evidence="1">
    <location>
        <begin position="7"/>
        <end position="79"/>
    </location>
</feature>
<name>A0A8K0NV27_LADFU</name>
<keyword evidence="3" id="KW-1185">Reference proteome</keyword>
<evidence type="ECO:0000313" key="3">
    <source>
        <dbReference type="Proteomes" id="UP000792457"/>
    </source>
</evidence>
<dbReference type="EMBL" id="KZ308248">
    <property type="protein sequence ID" value="KAG8225680.1"/>
    <property type="molecule type" value="Genomic_DNA"/>
</dbReference>
<reference evidence="2" key="1">
    <citation type="submission" date="2013-04" db="EMBL/GenBank/DDBJ databases">
        <authorList>
            <person name="Qu J."/>
            <person name="Murali S.C."/>
            <person name="Bandaranaike D."/>
            <person name="Bellair M."/>
            <person name="Blankenburg K."/>
            <person name="Chao H."/>
            <person name="Dinh H."/>
            <person name="Doddapaneni H."/>
            <person name="Downs B."/>
            <person name="Dugan-Rocha S."/>
            <person name="Elkadiri S."/>
            <person name="Gnanaolivu R.D."/>
            <person name="Hernandez B."/>
            <person name="Javaid M."/>
            <person name="Jayaseelan J.C."/>
            <person name="Lee S."/>
            <person name="Li M."/>
            <person name="Ming W."/>
            <person name="Munidasa M."/>
            <person name="Muniz J."/>
            <person name="Nguyen L."/>
            <person name="Ongeri F."/>
            <person name="Osuji N."/>
            <person name="Pu L.-L."/>
            <person name="Puazo M."/>
            <person name="Qu C."/>
            <person name="Quiroz J."/>
            <person name="Raj R."/>
            <person name="Weissenberger G."/>
            <person name="Xin Y."/>
            <person name="Zou X."/>
            <person name="Han Y."/>
            <person name="Richards S."/>
            <person name="Worley K."/>
            <person name="Muzny D."/>
            <person name="Gibbs R."/>
        </authorList>
    </citation>
    <scope>NUCLEOTIDE SEQUENCE</scope>
    <source>
        <strain evidence="2">Sampled in the wild</strain>
    </source>
</reference>
<proteinExistence type="predicted"/>
<comment type="caution">
    <text evidence="2">The sequence shown here is derived from an EMBL/GenBank/DDBJ whole genome shotgun (WGS) entry which is preliminary data.</text>
</comment>
<dbReference type="InterPro" id="IPR015943">
    <property type="entry name" value="WD40/YVTN_repeat-like_dom_sf"/>
</dbReference>
<reference evidence="2" key="2">
    <citation type="submission" date="2017-10" db="EMBL/GenBank/DDBJ databases">
        <title>Ladona fulva Genome sequencing and assembly.</title>
        <authorList>
            <person name="Murali S."/>
            <person name="Richards S."/>
            <person name="Bandaranaike D."/>
            <person name="Bellair M."/>
            <person name="Blankenburg K."/>
            <person name="Chao H."/>
            <person name="Dinh H."/>
            <person name="Doddapaneni H."/>
            <person name="Dugan-Rocha S."/>
            <person name="Elkadiri S."/>
            <person name="Gnanaolivu R."/>
            <person name="Hernandez B."/>
            <person name="Skinner E."/>
            <person name="Javaid M."/>
            <person name="Lee S."/>
            <person name="Li M."/>
            <person name="Ming W."/>
            <person name="Munidasa M."/>
            <person name="Muniz J."/>
            <person name="Nguyen L."/>
            <person name="Hughes D."/>
            <person name="Osuji N."/>
            <person name="Pu L.-L."/>
            <person name="Puazo M."/>
            <person name="Qu C."/>
            <person name="Quiroz J."/>
            <person name="Raj R."/>
            <person name="Weissenberger G."/>
            <person name="Xin Y."/>
            <person name="Zou X."/>
            <person name="Han Y."/>
            <person name="Worley K."/>
            <person name="Muzny D."/>
            <person name="Gibbs R."/>
        </authorList>
    </citation>
    <scope>NUCLEOTIDE SEQUENCE</scope>
    <source>
        <strain evidence="2">Sampled in the wild</strain>
    </source>
</reference>
<evidence type="ECO:0000259" key="1">
    <source>
        <dbReference type="Pfam" id="PF01403"/>
    </source>
</evidence>
<dbReference type="Pfam" id="PF01403">
    <property type="entry name" value="Sema"/>
    <property type="match status" value="1"/>
</dbReference>
<organism evidence="2 3">
    <name type="scientific">Ladona fulva</name>
    <name type="common">Scarce chaser dragonfly</name>
    <name type="synonym">Libellula fulva</name>
    <dbReference type="NCBI Taxonomy" id="123851"/>
    <lineage>
        <taxon>Eukaryota</taxon>
        <taxon>Metazoa</taxon>
        <taxon>Ecdysozoa</taxon>
        <taxon>Arthropoda</taxon>
        <taxon>Hexapoda</taxon>
        <taxon>Insecta</taxon>
        <taxon>Pterygota</taxon>
        <taxon>Palaeoptera</taxon>
        <taxon>Odonata</taxon>
        <taxon>Epiprocta</taxon>
        <taxon>Anisoptera</taxon>
        <taxon>Libelluloidea</taxon>
        <taxon>Libellulidae</taxon>
        <taxon>Ladona</taxon>
    </lineage>
</organism>
<dbReference type="Proteomes" id="UP000792457">
    <property type="component" value="Unassembled WGS sequence"/>
</dbReference>
<dbReference type="AlphaFoldDB" id="A0A8K0NV27"/>